<accession>A0A397W419</accession>
<dbReference type="OrthoDB" id="10586965at2759"/>
<dbReference type="Pfam" id="PF24209">
    <property type="entry name" value="DUF7431"/>
    <property type="match status" value="1"/>
</dbReference>
<protein>
    <recommendedName>
        <fullName evidence="1">DUF7431 domain-containing protein</fullName>
    </recommendedName>
</protein>
<keyword evidence="3" id="KW-1185">Reference proteome</keyword>
<dbReference type="AlphaFoldDB" id="A0A397W419"/>
<gene>
    <name evidence="2" type="ORF">C2G38_1603151</name>
</gene>
<sequence>MNNEDDLVKQLRELSGKYGHFYAHRLILGGAIHKSHVKNVSIPDSVIGGDKDKYSQDLKKDVLNALGHRILKAGIENIHFDMKDPYIHSLSPKIKEIGNVHNYQVFASIMSKNDKNFFSVHIDYVNRDKNTPVIVVHNIRGENSMPTICQFKLGWIIVGPLTNFNFNVQFPLAFRSMKQMAPIKKDHCTIKINHYKSKKLLS</sequence>
<proteinExistence type="predicted"/>
<dbReference type="Proteomes" id="UP000266673">
    <property type="component" value="Unassembled WGS sequence"/>
</dbReference>
<reference evidence="2 3" key="1">
    <citation type="submission" date="2018-06" db="EMBL/GenBank/DDBJ databases">
        <title>Comparative genomics reveals the genomic features of Rhizophagus irregularis, R. cerebriforme, R. diaphanum and Gigaspora rosea, and their symbiotic lifestyle signature.</title>
        <authorList>
            <person name="Morin E."/>
            <person name="San Clemente H."/>
            <person name="Chen E.C.H."/>
            <person name="De La Providencia I."/>
            <person name="Hainaut M."/>
            <person name="Kuo A."/>
            <person name="Kohler A."/>
            <person name="Murat C."/>
            <person name="Tang N."/>
            <person name="Roy S."/>
            <person name="Loubradou J."/>
            <person name="Henrissat B."/>
            <person name="Grigoriev I.V."/>
            <person name="Corradi N."/>
            <person name="Roux C."/>
            <person name="Martin F.M."/>
        </authorList>
    </citation>
    <scope>NUCLEOTIDE SEQUENCE [LARGE SCALE GENOMIC DNA]</scope>
    <source>
        <strain evidence="2 3">DAOM 194757</strain>
    </source>
</reference>
<comment type="caution">
    <text evidence="2">The sequence shown here is derived from an EMBL/GenBank/DDBJ whole genome shotgun (WGS) entry which is preliminary data.</text>
</comment>
<dbReference type="EMBL" id="QKWP01000077">
    <property type="protein sequence ID" value="RIB28079.1"/>
    <property type="molecule type" value="Genomic_DNA"/>
</dbReference>
<feature type="domain" description="DUF7431" evidence="1">
    <location>
        <begin position="102"/>
        <end position="195"/>
    </location>
</feature>
<evidence type="ECO:0000259" key="1">
    <source>
        <dbReference type="Pfam" id="PF24209"/>
    </source>
</evidence>
<organism evidence="2 3">
    <name type="scientific">Gigaspora rosea</name>
    <dbReference type="NCBI Taxonomy" id="44941"/>
    <lineage>
        <taxon>Eukaryota</taxon>
        <taxon>Fungi</taxon>
        <taxon>Fungi incertae sedis</taxon>
        <taxon>Mucoromycota</taxon>
        <taxon>Glomeromycotina</taxon>
        <taxon>Glomeromycetes</taxon>
        <taxon>Diversisporales</taxon>
        <taxon>Gigasporaceae</taxon>
        <taxon>Gigaspora</taxon>
    </lineage>
</organism>
<evidence type="ECO:0000313" key="3">
    <source>
        <dbReference type="Proteomes" id="UP000266673"/>
    </source>
</evidence>
<dbReference type="InterPro" id="IPR055854">
    <property type="entry name" value="DUF7431"/>
</dbReference>
<name>A0A397W419_9GLOM</name>
<evidence type="ECO:0000313" key="2">
    <source>
        <dbReference type="EMBL" id="RIB28079.1"/>
    </source>
</evidence>